<feature type="chain" id="PRO_5025370456" evidence="2">
    <location>
        <begin position="23"/>
        <end position="372"/>
    </location>
</feature>
<name>A0A6A6V8Q3_9PLEO</name>
<keyword evidence="5" id="KW-1185">Reference proteome</keyword>
<dbReference type="CDD" id="cd00413">
    <property type="entry name" value="Glyco_hydrolase_16"/>
    <property type="match status" value="1"/>
</dbReference>
<dbReference type="InterPro" id="IPR013320">
    <property type="entry name" value="ConA-like_dom_sf"/>
</dbReference>
<accession>A0A6A6V8Q3</accession>
<dbReference type="SUPFAM" id="SSF49899">
    <property type="entry name" value="Concanavalin A-like lectins/glucanases"/>
    <property type="match status" value="1"/>
</dbReference>
<dbReference type="GO" id="GO:0004553">
    <property type="term" value="F:hydrolase activity, hydrolyzing O-glycosyl compounds"/>
    <property type="evidence" value="ECO:0007669"/>
    <property type="project" value="InterPro"/>
</dbReference>
<dbReference type="GO" id="GO:0005975">
    <property type="term" value="P:carbohydrate metabolic process"/>
    <property type="evidence" value="ECO:0007669"/>
    <property type="project" value="InterPro"/>
</dbReference>
<protein>
    <submittedName>
        <fullName evidence="4">Glycoside hydrolase family 16 protein</fullName>
    </submittedName>
</protein>
<keyword evidence="1" id="KW-1133">Transmembrane helix</keyword>
<organism evidence="4 5">
    <name type="scientific">Sporormia fimetaria CBS 119925</name>
    <dbReference type="NCBI Taxonomy" id="1340428"/>
    <lineage>
        <taxon>Eukaryota</taxon>
        <taxon>Fungi</taxon>
        <taxon>Dikarya</taxon>
        <taxon>Ascomycota</taxon>
        <taxon>Pezizomycotina</taxon>
        <taxon>Dothideomycetes</taxon>
        <taxon>Pleosporomycetidae</taxon>
        <taxon>Pleosporales</taxon>
        <taxon>Sporormiaceae</taxon>
        <taxon>Sporormia</taxon>
    </lineage>
</organism>
<feature type="transmembrane region" description="Helical" evidence="1">
    <location>
        <begin position="349"/>
        <end position="370"/>
    </location>
</feature>
<dbReference type="OrthoDB" id="25131at2759"/>
<proteinExistence type="predicted"/>
<dbReference type="PANTHER" id="PTHR38121">
    <property type="entry name" value="GH16 DOMAIN-CONTAINING PROTEIN"/>
    <property type="match status" value="1"/>
</dbReference>
<dbReference type="PANTHER" id="PTHR38121:SF5">
    <property type="entry name" value="GH16 DOMAIN-CONTAINING PROTEIN"/>
    <property type="match status" value="1"/>
</dbReference>
<dbReference type="AlphaFoldDB" id="A0A6A6V8Q3"/>
<dbReference type="Gene3D" id="2.60.120.200">
    <property type="match status" value="1"/>
</dbReference>
<feature type="signal peptide" evidence="2">
    <location>
        <begin position="1"/>
        <end position="22"/>
    </location>
</feature>
<feature type="domain" description="GH16" evidence="3">
    <location>
        <begin position="56"/>
        <end position="287"/>
    </location>
</feature>
<keyword evidence="1" id="KW-0472">Membrane</keyword>
<evidence type="ECO:0000259" key="3">
    <source>
        <dbReference type="PROSITE" id="PS51762"/>
    </source>
</evidence>
<evidence type="ECO:0000313" key="4">
    <source>
        <dbReference type="EMBL" id="KAF2746104.1"/>
    </source>
</evidence>
<dbReference type="EMBL" id="MU006579">
    <property type="protein sequence ID" value="KAF2746104.1"/>
    <property type="molecule type" value="Genomic_DNA"/>
</dbReference>
<dbReference type="Proteomes" id="UP000799440">
    <property type="component" value="Unassembled WGS sequence"/>
</dbReference>
<gene>
    <name evidence="4" type="ORF">M011DRAFT_98161</name>
</gene>
<evidence type="ECO:0000256" key="1">
    <source>
        <dbReference type="SAM" id="Phobius"/>
    </source>
</evidence>
<keyword evidence="1" id="KW-0812">Transmembrane</keyword>
<dbReference type="Pfam" id="PF00722">
    <property type="entry name" value="Glyco_hydro_16"/>
    <property type="match status" value="1"/>
</dbReference>
<reference evidence="4" key="1">
    <citation type="journal article" date="2020" name="Stud. Mycol.">
        <title>101 Dothideomycetes genomes: a test case for predicting lifestyles and emergence of pathogens.</title>
        <authorList>
            <person name="Haridas S."/>
            <person name="Albert R."/>
            <person name="Binder M."/>
            <person name="Bloem J."/>
            <person name="Labutti K."/>
            <person name="Salamov A."/>
            <person name="Andreopoulos B."/>
            <person name="Baker S."/>
            <person name="Barry K."/>
            <person name="Bills G."/>
            <person name="Bluhm B."/>
            <person name="Cannon C."/>
            <person name="Castanera R."/>
            <person name="Culley D."/>
            <person name="Daum C."/>
            <person name="Ezra D."/>
            <person name="Gonzalez J."/>
            <person name="Henrissat B."/>
            <person name="Kuo A."/>
            <person name="Liang C."/>
            <person name="Lipzen A."/>
            <person name="Lutzoni F."/>
            <person name="Magnuson J."/>
            <person name="Mondo S."/>
            <person name="Nolan M."/>
            <person name="Ohm R."/>
            <person name="Pangilinan J."/>
            <person name="Park H.-J."/>
            <person name="Ramirez L."/>
            <person name="Alfaro M."/>
            <person name="Sun H."/>
            <person name="Tritt A."/>
            <person name="Yoshinaga Y."/>
            <person name="Zwiers L.-H."/>
            <person name="Turgeon B."/>
            <person name="Goodwin S."/>
            <person name="Spatafora J."/>
            <person name="Crous P."/>
            <person name="Grigoriev I."/>
        </authorList>
    </citation>
    <scope>NUCLEOTIDE SEQUENCE</scope>
    <source>
        <strain evidence="4">CBS 119925</strain>
    </source>
</reference>
<evidence type="ECO:0000313" key="5">
    <source>
        <dbReference type="Proteomes" id="UP000799440"/>
    </source>
</evidence>
<sequence length="372" mass="41148">MFRSVAHAAAFALIAVPRFVRADCECGYSLKSDNDFAVFTDLIETDFLHASGENLTEYGWRPQEYDVPAPTSRGPLGKRFRVDNLVPNPLKNETGWTGESELGGEAGLQLWVRADNISSGFISGSEMAHVRDDFRHGSYRVGMKLAGENGTCGAFFYFHSDAQEIDLEFLSKEYTNNGGAVNLVLQTPESVASGYDASNTSAYKVKELPFRPDDMFHEYRFDWYSDKVIFYVDGKVLHEMTEDIPVEGGRLFMNHWSNGDPKWSAGPPEKDTAVVVSYVKAYFNSTQEARFDAHRERCPTYDPAKVCAIPAQTVAPDGDAAGTYFFSKDEATEKTPGQIMYKGAASSSFLASTTLLTLLPLFAALFSSAFSL</sequence>
<keyword evidence="4" id="KW-0378">Hydrolase</keyword>
<keyword evidence="2" id="KW-0732">Signal</keyword>
<evidence type="ECO:0000256" key="2">
    <source>
        <dbReference type="SAM" id="SignalP"/>
    </source>
</evidence>
<dbReference type="InterPro" id="IPR000757">
    <property type="entry name" value="Beta-glucanase-like"/>
</dbReference>
<dbReference type="PROSITE" id="PS51762">
    <property type="entry name" value="GH16_2"/>
    <property type="match status" value="1"/>
</dbReference>